<accession>I2GE44</accession>
<evidence type="ECO:0000313" key="2">
    <source>
        <dbReference type="Proteomes" id="UP000009309"/>
    </source>
</evidence>
<evidence type="ECO:0000313" key="1">
    <source>
        <dbReference type="EMBL" id="CCH52169.1"/>
    </source>
</evidence>
<dbReference type="InterPro" id="IPR036188">
    <property type="entry name" value="FAD/NAD-bd_sf"/>
</dbReference>
<dbReference type="eggNOG" id="COG1232">
    <property type="taxonomic scope" value="Bacteria"/>
</dbReference>
<proteinExistence type="predicted"/>
<dbReference type="GO" id="GO:0016491">
    <property type="term" value="F:oxidoreductase activity"/>
    <property type="evidence" value="ECO:0007669"/>
    <property type="project" value="InterPro"/>
</dbReference>
<reference evidence="1 2" key="1">
    <citation type="journal article" date="2012" name="J. Bacteriol.">
        <title>Genome Sequence of the Filamentous Bacterium Fibrisoma limi BUZ 3T.</title>
        <authorList>
            <person name="Filippini M."/>
            <person name="Qi W."/>
            <person name="Jaenicke S."/>
            <person name="Goesmann A."/>
            <person name="Smits T.H."/>
            <person name="Bagheri H.C."/>
        </authorList>
    </citation>
    <scope>NUCLEOTIDE SEQUENCE [LARGE SCALE GENOMIC DNA]</scope>
    <source>
        <strain evidence="2">BUZ 3T</strain>
    </source>
</reference>
<dbReference type="Gene3D" id="3.50.50.60">
    <property type="entry name" value="FAD/NAD(P)-binding domain"/>
    <property type="match status" value="1"/>
</dbReference>
<dbReference type="InterPro" id="IPR006311">
    <property type="entry name" value="TAT_signal"/>
</dbReference>
<dbReference type="Proteomes" id="UP000009309">
    <property type="component" value="Unassembled WGS sequence"/>
</dbReference>
<protein>
    <submittedName>
        <fullName evidence="1">Uncharacterized protein</fullName>
    </submittedName>
</protein>
<dbReference type="PROSITE" id="PS51318">
    <property type="entry name" value="TAT"/>
    <property type="match status" value="1"/>
</dbReference>
<name>I2GE44_9BACT</name>
<gene>
    <name evidence="1" type="ORF">BN8_01143</name>
</gene>
<dbReference type="RefSeq" id="WP_009280753.1">
    <property type="nucleotide sequence ID" value="NZ_CAIT01000005.1"/>
</dbReference>
<dbReference type="AlphaFoldDB" id="I2GE44"/>
<dbReference type="STRING" id="1185876.BN8_01143"/>
<dbReference type="SUPFAM" id="SSF51905">
    <property type="entry name" value="FAD/NAD(P)-binding domain"/>
    <property type="match status" value="1"/>
</dbReference>
<dbReference type="OrthoDB" id="127573at2"/>
<sequence length="548" mass="60191">MDNNSDAVNRRTFLAQAGVGAALLLTAGVNVSGCTSARSISHIQGGMTGANHQAGHRLRAVNELAKLPVSDRLTTDVLIAGGGVAGLSARRWLERLGVVDTLLLEMDGQTGGNAAYGRNSVSAYPYGAHYLPIPDLRNQELLDFLSESKIITGSDAQGLPLYNDYFLCHDPEERLFINGFWQEGLVPEAGVPSSDKDEINRFFRVIDQFKTARGADGLDAFTIPLDRSSSDETFRRLDRVSFAGYLDKEGFTSPYLRWYLAYCCRDDYGATPETTSAWAGIHYFASRKGQAANANASSVLTWPQGNGFLTDQLRAGATSPIRQHLLVYDVQLNDTGVTVMAFDVTTSRNVVIDANKVILATPQFITKHIVQKLAPERSSFNGFRYAPWIVANLTLNGLPQGRGMSLCWDNVLYGASSVGYITANHQDLRDGPHKVITYYKPLTDTEPDVARRQAYSTTYEQWLTQILDELEMAHPGVTPYVSQADIWVWGHGMVAPSPGFVWGPERRQAAQPIANSVFFAHSDLSGVSIFEEAFYQGIRAAREVAETV</sequence>
<keyword evidence="2" id="KW-1185">Reference proteome</keyword>
<comment type="caution">
    <text evidence="1">The sequence shown here is derived from an EMBL/GenBank/DDBJ whole genome shotgun (WGS) entry which is preliminary data.</text>
</comment>
<dbReference type="EMBL" id="CAIT01000005">
    <property type="protein sequence ID" value="CCH52169.1"/>
    <property type="molecule type" value="Genomic_DNA"/>
</dbReference>
<dbReference type="Pfam" id="PF13450">
    <property type="entry name" value="NAD_binding_8"/>
    <property type="match status" value="1"/>
</dbReference>
<organism evidence="1 2">
    <name type="scientific">Fibrisoma limi BUZ 3</name>
    <dbReference type="NCBI Taxonomy" id="1185876"/>
    <lineage>
        <taxon>Bacteria</taxon>
        <taxon>Pseudomonadati</taxon>
        <taxon>Bacteroidota</taxon>
        <taxon>Cytophagia</taxon>
        <taxon>Cytophagales</taxon>
        <taxon>Spirosomataceae</taxon>
        <taxon>Fibrisoma</taxon>
    </lineage>
</organism>